<keyword evidence="2" id="KW-0808">Transferase</keyword>
<dbReference type="InterPro" id="IPR016181">
    <property type="entry name" value="Acyl_CoA_acyltransferase"/>
</dbReference>
<evidence type="ECO:0000259" key="1">
    <source>
        <dbReference type="PROSITE" id="PS51186"/>
    </source>
</evidence>
<evidence type="ECO:0000313" key="3">
    <source>
        <dbReference type="Proteomes" id="UP000467132"/>
    </source>
</evidence>
<dbReference type="Gene3D" id="3.40.630.30">
    <property type="match status" value="1"/>
</dbReference>
<dbReference type="SUPFAM" id="SSF55729">
    <property type="entry name" value="Acyl-CoA N-acyltransferases (Nat)"/>
    <property type="match status" value="1"/>
</dbReference>
<keyword evidence="3" id="KW-1185">Reference proteome</keyword>
<dbReference type="InterPro" id="IPR000182">
    <property type="entry name" value="GNAT_dom"/>
</dbReference>
<name>A0A845QVY0_9CLOT</name>
<dbReference type="OrthoDB" id="9783294at2"/>
<dbReference type="CDD" id="cd04301">
    <property type="entry name" value="NAT_SF"/>
    <property type="match status" value="1"/>
</dbReference>
<gene>
    <name evidence="2" type="ORF">D3Z33_05990</name>
</gene>
<dbReference type="EMBL" id="QXXA01000006">
    <property type="protein sequence ID" value="NBI06411.1"/>
    <property type="molecule type" value="Genomic_DNA"/>
</dbReference>
<accession>A0A845QVY0</accession>
<protein>
    <submittedName>
        <fullName evidence="2">N-acetyltransferase</fullName>
    </submittedName>
</protein>
<sequence>MKNINLNFIDNLNDILPFKDAIWNLLLLCDKDFYPTLSERENNPNGPYKYFKSLFIDEAKFLLAFDNKKLVGFSIFYHNYYEDIISQYTPCNYIKIACVHPDYRGQKIASKFNKFIESELPFELSLPFIVRRTWSSNFPQMSLLQNYGYTLFHKFENDRGDGINTVYFSKFIEPIERIS</sequence>
<dbReference type="Pfam" id="PF00583">
    <property type="entry name" value="Acetyltransf_1"/>
    <property type="match status" value="1"/>
</dbReference>
<evidence type="ECO:0000313" key="2">
    <source>
        <dbReference type="EMBL" id="NBI06411.1"/>
    </source>
</evidence>
<dbReference type="RefSeq" id="WP_160196896.1">
    <property type="nucleotide sequence ID" value="NZ_QXXA01000006.1"/>
</dbReference>
<dbReference type="PROSITE" id="PS51186">
    <property type="entry name" value="GNAT"/>
    <property type="match status" value="1"/>
</dbReference>
<comment type="caution">
    <text evidence="2">The sequence shown here is derived from an EMBL/GenBank/DDBJ whole genome shotgun (WGS) entry which is preliminary data.</text>
</comment>
<reference evidence="2 3" key="1">
    <citation type="submission" date="2018-08" db="EMBL/GenBank/DDBJ databases">
        <title>Murine metabolic-syndrome-specific gut microbial biobank.</title>
        <authorList>
            <person name="Liu C."/>
        </authorList>
    </citation>
    <scope>NUCLEOTIDE SEQUENCE [LARGE SCALE GENOMIC DNA]</scope>
    <source>
        <strain evidence="2 3">583</strain>
    </source>
</reference>
<dbReference type="Proteomes" id="UP000467132">
    <property type="component" value="Unassembled WGS sequence"/>
</dbReference>
<proteinExistence type="predicted"/>
<organism evidence="2 3">
    <name type="scientific">Senegalia massiliensis</name>
    <dbReference type="NCBI Taxonomy" id="1720316"/>
    <lineage>
        <taxon>Bacteria</taxon>
        <taxon>Bacillati</taxon>
        <taxon>Bacillota</taxon>
        <taxon>Clostridia</taxon>
        <taxon>Eubacteriales</taxon>
        <taxon>Clostridiaceae</taxon>
        <taxon>Senegalia</taxon>
    </lineage>
</organism>
<feature type="domain" description="N-acetyltransferase" evidence="1">
    <location>
        <begin position="13"/>
        <end position="173"/>
    </location>
</feature>
<dbReference type="GO" id="GO:0016747">
    <property type="term" value="F:acyltransferase activity, transferring groups other than amino-acyl groups"/>
    <property type="evidence" value="ECO:0007669"/>
    <property type="project" value="InterPro"/>
</dbReference>
<dbReference type="AlphaFoldDB" id="A0A845QVY0"/>